<sequence>MQPTEFPLEVATVKEENPADRENPETANDVTELTDYSKLYDTLLNRFNTVYHQSQTLHMTNKMQRQALYHYKRRNNALLDFIRVFDDPTYDDLDVESMPVDAARIESLVAFEPSLKVVLAPAVQIAKSVPASEIKLDHSFGANLAVDELIPELPYDELEAAEKNPQDIGIWSRRNFSHLVVSKFRPADVRARGVRDYASSDNLKRRRRKDA</sequence>
<gene>
    <name evidence="1" type="ORF">METBISCDRAFT_27819</name>
</gene>
<dbReference type="OrthoDB" id="4024787at2759"/>
<evidence type="ECO:0000313" key="2">
    <source>
        <dbReference type="Proteomes" id="UP000268321"/>
    </source>
</evidence>
<organism evidence="1 2">
    <name type="scientific">Metschnikowia bicuspidata</name>
    <dbReference type="NCBI Taxonomy" id="27322"/>
    <lineage>
        <taxon>Eukaryota</taxon>
        <taxon>Fungi</taxon>
        <taxon>Dikarya</taxon>
        <taxon>Ascomycota</taxon>
        <taxon>Saccharomycotina</taxon>
        <taxon>Pichiomycetes</taxon>
        <taxon>Metschnikowiaceae</taxon>
        <taxon>Metschnikowia</taxon>
    </lineage>
</organism>
<reference evidence="2" key="1">
    <citation type="journal article" date="2018" name="Nat. Microbiol.">
        <title>Leveraging single-cell genomics to expand the fungal tree of life.</title>
        <authorList>
            <person name="Ahrendt S.R."/>
            <person name="Quandt C.A."/>
            <person name="Ciobanu D."/>
            <person name="Clum A."/>
            <person name="Salamov A."/>
            <person name="Andreopoulos B."/>
            <person name="Cheng J.F."/>
            <person name="Woyke T."/>
            <person name="Pelin A."/>
            <person name="Henrissat B."/>
            <person name="Reynolds N.K."/>
            <person name="Benny G.L."/>
            <person name="Smith M.E."/>
            <person name="James T.Y."/>
            <person name="Grigoriev I.V."/>
        </authorList>
    </citation>
    <scope>NUCLEOTIDE SEQUENCE [LARGE SCALE GENOMIC DNA]</scope>
    <source>
        <strain evidence="2">Baker2002</strain>
    </source>
</reference>
<dbReference type="AlphaFoldDB" id="A0A4P9ZB08"/>
<accession>A0A4P9ZB08</accession>
<dbReference type="Proteomes" id="UP000268321">
    <property type="component" value="Unassembled WGS sequence"/>
</dbReference>
<dbReference type="EMBL" id="ML004470">
    <property type="protein sequence ID" value="RKP29963.1"/>
    <property type="molecule type" value="Genomic_DNA"/>
</dbReference>
<protein>
    <submittedName>
        <fullName evidence="1">Uncharacterized protein</fullName>
    </submittedName>
</protein>
<keyword evidence="2" id="KW-1185">Reference proteome</keyword>
<evidence type="ECO:0000313" key="1">
    <source>
        <dbReference type="EMBL" id="RKP29963.1"/>
    </source>
</evidence>
<name>A0A4P9ZB08_9ASCO</name>
<proteinExistence type="predicted"/>